<accession>A0A9P1MFF9</accession>
<dbReference type="EMBL" id="CALLCH030000018">
    <property type="protein sequence ID" value="CAI4218728.1"/>
    <property type="molecule type" value="Genomic_DNA"/>
</dbReference>
<feature type="region of interest" description="Disordered" evidence="6">
    <location>
        <begin position="42"/>
        <end position="167"/>
    </location>
</feature>
<dbReference type="PROSITE" id="PS00463">
    <property type="entry name" value="ZN2_CY6_FUNGAL_1"/>
    <property type="match status" value="1"/>
</dbReference>
<evidence type="ECO:0000259" key="7">
    <source>
        <dbReference type="PROSITE" id="PS50048"/>
    </source>
</evidence>
<dbReference type="PANTHER" id="PTHR47338:SF20">
    <property type="entry name" value="ZN(II)2CYS6 TRANSCRIPTION FACTOR (EUROFUNG)"/>
    <property type="match status" value="1"/>
</dbReference>
<gene>
    <name evidence="8" type="ORF">PPNO1_LOCUS8303</name>
</gene>
<feature type="domain" description="Zn(2)-C6 fungal-type" evidence="7">
    <location>
        <begin position="18"/>
        <end position="48"/>
    </location>
</feature>
<name>A0A9P1MFF9_9PEZI</name>
<keyword evidence="3" id="KW-0805">Transcription regulation</keyword>
<dbReference type="GO" id="GO:0005634">
    <property type="term" value="C:nucleus"/>
    <property type="evidence" value="ECO:0007669"/>
    <property type="project" value="UniProtKB-SubCell"/>
</dbReference>
<feature type="compositionally biased region" description="Polar residues" evidence="6">
    <location>
        <begin position="72"/>
        <end position="88"/>
    </location>
</feature>
<dbReference type="SUPFAM" id="SSF57701">
    <property type="entry name" value="Zn2/Cys6 DNA-binding domain"/>
    <property type="match status" value="1"/>
</dbReference>
<dbReference type="GO" id="GO:0008270">
    <property type="term" value="F:zinc ion binding"/>
    <property type="evidence" value="ECO:0007669"/>
    <property type="project" value="InterPro"/>
</dbReference>
<dbReference type="CDD" id="cd00067">
    <property type="entry name" value="GAL4"/>
    <property type="match status" value="1"/>
</dbReference>
<evidence type="ECO:0000313" key="8">
    <source>
        <dbReference type="EMBL" id="CAI4218728.1"/>
    </source>
</evidence>
<dbReference type="AlphaFoldDB" id="A0A9P1MFF9"/>
<keyword evidence="5" id="KW-0539">Nucleus</keyword>
<keyword evidence="4" id="KW-0804">Transcription</keyword>
<evidence type="ECO:0000256" key="2">
    <source>
        <dbReference type="ARBA" id="ARBA00022723"/>
    </source>
</evidence>
<dbReference type="Gene3D" id="4.10.240.10">
    <property type="entry name" value="Zn(2)-C6 fungal-type DNA-binding domain"/>
    <property type="match status" value="1"/>
</dbReference>
<dbReference type="InterPro" id="IPR036864">
    <property type="entry name" value="Zn2-C6_fun-type_DNA-bd_sf"/>
</dbReference>
<dbReference type="PROSITE" id="PS50048">
    <property type="entry name" value="ZN2_CY6_FUNGAL_2"/>
    <property type="match status" value="1"/>
</dbReference>
<comment type="subcellular location">
    <subcellularLocation>
        <location evidence="1">Nucleus</location>
    </subcellularLocation>
</comment>
<proteinExistence type="predicted"/>
<organism evidence="8 9">
    <name type="scientific">Parascedosporium putredinis</name>
    <dbReference type="NCBI Taxonomy" id="1442378"/>
    <lineage>
        <taxon>Eukaryota</taxon>
        <taxon>Fungi</taxon>
        <taxon>Dikarya</taxon>
        <taxon>Ascomycota</taxon>
        <taxon>Pezizomycotina</taxon>
        <taxon>Sordariomycetes</taxon>
        <taxon>Hypocreomycetidae</taxon>
        <taxon>Microascales</taxon>
        <taxon>Microascaceae</taxon>
        <taxon>Parascedosporium</taxon>
    </lineage>
</organism>
<comment type="caution">
    <text evidence="8">The sequence shown here is derived from an EMBL/GenBank/DDBJ whole genome shotgun (WGS) entry which is preliminary data.</text>
</comment>
<keyword evidence="9" id="KW-1185">Reference proteome</keyword>
<dbReference type="InterPro" id="IPR001138">
    <property type="entry name" value="Zn2Cys6_DnaBD"/>
</dbReference>
<dbReference type="Pfam" id="PF00172">
    <property type="entry name" value="Zn_clus"/>
    <property type="match status" value="1"/>
</dbReference>
<evidence type="ECO:0000256" key="1">
    <source>
        <dbReference type="ARBA" id="ARBA00004123"/>
    </source>
</evidence>
<evidence type="ECO:0000256" key="5">
    <source>
        <dbReference type="ARBA" id="ARBA00023242"/>
    </source>
</evidence>
<keyword evidence="2" id="KW-0479">Metal-binding</keyword>
<reference evidence="8" key="1">
    <citation type="submission" date="2022-11" db="EMBL/GenBank/DDBJ databases">
        <authorList>
            <person name="Scott C."/>
            <person name="Bruce N."/>
        </authorList>
    </citation>
    <scope>NUCLEOTIDE SEQUENCE</scope>
</reference>
<evidence type="ECO:0000313" key="9">
    <source>
        <dbReference type="Proteomes" id="UP000838763"/>
    </source>
</evidence>
<protein>
    <recommendedName>
        <fullName evidence="7">Zn(2)-C6 fungal-type domain-containing protein</fullName>
    </recommendedName>
</protein>
<dbReference type="GO" id="GO:0000981">
    <property type="term" value="F:DNA-binding transcription factor activity, RNA polymerase II-specific"/>
    <property type="evidence" value="ECO:0007669"/>
    <property type="project" value="InterPro"/>
</dbReference>
<dbReference type="InterPro" id="IPR050815">
    <property type="entry name" value="TF_fung"/>
</dbReference>
<dbReference type="Proteomes" id="UP000838763">
    <property type="component" value="Unassembled WGS sequence"/>
</dbReference>
<evidence type="ECO:0000256" key="4">
    <source>
        <dbReference type="ARBA" id="ARBA00023163"/>
    </source>
</evidence>
<evidence type="ECO:0000256" key="3">
    <source>
        <dbReference type="ARBA" id="ARBA00023015"/>
    </source>
</evidence>
<sequence>MLQEGDEPQEGSRKSIIACHSCRKRKVKCDREYPSCQVCEQTGQDCNYPLKPKKPGPKIGSLQRQKRRYQERQMQQNGDQPLSRKSTSPPGPADEDLDMHSAIDLDGEDSDSQMGNVRNPEWTTKRRNSKLNINSLSFILHPSHEASTPKRTHPPLPRTRQSMKSKA</sequence>
<dbReference type="SMART" id="SM00066">
    <property type="entry name" value="GAL4"/>
    <property type="match status" value="1"/>
</dbReference>
<evidence type="ECO:0000256" key="6">
    <source>
        <dbReference type="SAM" id="MobiDB-lite"/>
    </source>
</evidence>
<dbReference type="PANTHER" id="PTHR47338">
    <property type="entry name" value="ZN(II)2CYS6 TRANSCRIPTION FACTOR (EUROFUNG)-RELATED"/>
    <property type="match status" value="1"/>
</dbReference>
<dbReference type="OrthoDB" id="2943660at2759"/>